<keyword evidence="8 9" id="KW-0472">Membrane</keyword>
<evidence type="ECO:0000256" key="2">
    <source>
        <dbReference type="ARBA" id="ARBA00022448"/>
    </source>
</evidence>
<dbReference type="PANTHER" id="PTHR42982">
    <property type="entry name" value="SEC-INDEPENDENT PROTEIN TRANSLOCASE PROTEIN TATA"/>
    <property type="match status" value="1"/>
</dbReference>
<name>A0A7U7W4I8_CAMLA</name>
<comment type="caution">
    <text evidence="10">The sequence shown here is derived from an EMBL/GenBank/DDBJ whole genome shotgun (WGS) entry which is preliminary data.</text>
</comment>
<protein>
    <recommendedName>
        <fullName evidence="9">Sec-independent protein translocase protein TatA</fullName>
    </recommendedName>
</protein>
<dbReference type="AlphaFoldDB" id="A0A7U7W4I8"/>
<evidence type="ECO:0000256" key="7">
    <source>
        <dbReference type="ARBA" id="ARBA00023010"/>
    </source>
</evidence>
<comment type="subunit">
    <text evidence="9">Forms a complex with TatC.</text>
</comment>
<evidence type="ECO:0000256" key="5">
    <source>
        <dbReference type="ARBA" id="ARBA00022927"/>
    </source>
</evidence>
<evidence type="ECO:0000313" key="11">
    <source>
        <dbReference type="Proteomes" id="UP000559808"/>
    </source>
</evidence>
<keyword evidence="5 9" id="KW-0653">Protein transport</keyword>
<evidence type="ECO:0000256" key="1">
    <source>
        <dbReference type="ARBA" id="ARBA00004162"/>
    </source>
</evidence>
<dbReference type="InterPro" id="IPR003369">
    <property type="entry name" value="TatA/B/E"/>
</dbReference>
<dbReference type="HAMAP" id="MF_00236">
    <property type="entry name" value="TatA_E"/>
    <property type="match status" value="1"/>
</dbReference>
<accession>A0A7U7W4I8</accession>
<evidence type="ECO:0000256" key="4">
    <source>
        <dbReference type="ARBA" id="ARBA00022692"/>
    </source>
</evidence>
<dbReference type="NCBIfam" id="TIGR01411">
    <property type="entry name" value="tatAE"/>
    <property type="match status" value="1"/>
</dbReference>
<reference evidence="10 11" key="1">
    <citation type="submission" date="2018-05" db="EMBL/GenBank/DDBJ databases">
        <authorList>
            <consortium name="PulseNet: The National Subtyping Network for Foodborne Disease Surveillance"/>
            <person name="Tarr C.L."/>
            <person name="Trees E."/>
            <person name="Katz L.S."/>
            <person name="Carleton-Romer H.A."/>
            <person name="Stroika S."/>
            <person name="Kucerova Z."/>
            <person name="Roache K.F."/>
            <person name="Sabol A.L."/>
            <person name="Besser J."/>
            <person name="Gerner-Smidt P."/>
        </authorList>
    </citation>
    <scope>NUCLEOTIDE SEQUENCE [LARGE SCALE GENOMIC DNA]</scope>
    <source>
        <strain evidence="10 11">D6489</strain>
    </source>
</reference>
<comment type="function">
    <text evidence="9">Part of the twin-arginine translocation (Tat) system that transports large folded proteins containing a characteristic twin-arginine motif in their signal peptide across membranes. TatA could form the protein-conducting channel of the Tat system.</text>
</comment>
<dbReference type="GO" id="GO:0008320">
    <property type="term" value="F:protein transmembrane transporter activity"/>
    <property type="evidence" value="ECO:0007669"/>
    <property type="project" value="UniProtKB-UniRule"/>
</dbReference>
<organism evidence="10 11">
    <name type="scientific">Campylobacter lari</name>
    <dbReference type="NCBI Taxonomy" id="201"/>
    <lineage>
        <taxon>Bacteria</taxon>
        <taxon>Pseudomonadati</taxon>
        <taxon>Campylobacterota</taxon>
        <taxon>Epsilonproteobacteria</taxon>
        <taxon>Campylobacterales</taxon>
        <taxon>Campylobacteraceae</taxon>
        <taxon>Campylobacter</taxon>
    </lineage>
</organism>
<dbReference type="OrthoDB" id="9813726at2"/>
<dbReference type="EMBL" id="AABOWU010000011">
    <property type="protein sequence ID" value="EAI3914577.1"/>
    <property type="molecule type" value="Genomic_DNA"/>
</dbReference>
<dbReference type="Gene3D" id="1.20.5.3310">
    <property type="match status" value="1"/>
</dbReference>
<dbReference type="GO" id="GO:0043953">
    <property type="term" value="P:protein transport by the Tat complex"/>
    <property type="evidence" value="ECO:0007669"/>
    <property type="project" value="UniProtKB-UniRule"/>
</dbReference>
<comment type="subcellular location">
    <subcellularLocation>
        <location evidence="1 9">Cell membrane</location>
        <topology evidence="1 9">Single-pass membrane protein</topology>
    </subcellularLocation>
</comment>
<evidence type="ECO:0000313" key="10">
    <source>
        <dbReference type="EMBL" id="EAI3914577.1"/>
    </source>
</evidence>
<evidence type="ECO:0000256" key="3">
    <source>
        <dbReference type="ARBA" id="ARBA00022475"/>
    </source>
</evidence>
<evidence type="ECO:0000256" key="8">
    <source>
        <dbReference type="ARBA" id="ARBA00023136"/>
    </source>
</evidence>
<keyword evidence="3 9" id="KW-1003">Cell membrane</keyword>
<evidence type="ECO:0000256" key="9">
    <source>
        <dbReference type="HAMAP-Rule" id="MF_00236"/>
    </source>
</evidence>
<evidence type="ECO:0000256" key="6">
    <source>
        <dbReference type="ARBA" id="ARBA00022989"/>
    </source>
</evidence>
<keyword evidence="6 9" id="KW-1133">Transmembrane helix</keyword>
<dbReference type="Pfam" id="PF02416">
    <property type="entry name" value="TatA_B_E"/>
    <property type="match status" value="1"/>
</dbReference>
<dbReference type="PANTHER" id="PTHR42982:SF1">
    <property type="entry name" value="SEC-INDEPENDENT PROTEIN TRANSLOCASE PROTEIN TATA"/>
    <property type="match status" value="1"/>
</dbReference>
<dbReference type="GO" id="GO:0033281">
    <property type="term" value="C:TAT protein transport complex"/>
    <property type="evidence" value="ECO:0007669"/>
    <property type="project" value="UniProtKB-UniRule"/>
</dbReference>
<dbReference type="InterPro" id="IPR006312">
    <property type="entry name" value="TatA/E"/>
</dbReference>
<sequence>MHMPSGTQWLIILLIVVLLFGAKKIPELAKGLGKGIKTFKDEMNTDDDKKIVQEDAQKIEKINEKDVLVKENNEETKKA</sequence>
<keyword evidence="4 9" id="KW-0812">Transmembrane</keyword>
<dbReference type="RefSeq" id="WP_133318671.1">
    <property type="nucleotide sequence ID" value="NZ_JAEBQF010000044.1"/>
</dbReference>
<gene>
    <name evidence="9" type="primary">tatA</name>
    <name evidence="10" type="ORF">YZ34_06065</name>
</gene>
<comment type="similarity">
    <text evidence="9">Belongs to the TatA/E family.</text>
</comment>
<keyword evidence="2 9" id="KW-0813">Transport</keyword>
<proteinExistence type="inferred from homology"/>
<keyword evidence="7 9" id="KW-0811">Translocation</keyword>
<dbReference type="Proteomes" id="UP000559808">
    <property type="component" value="Unassembled WGS sequence"/>
</dbReference>